<protein>
    <recommendedName>
        <fullName evidence="2">Nephrocystin 3-like N-terminal domain-containing protein</fullName>
    </recommendedName>
</protein>
<keyword evidence="1" id="KW-0677">Repeat</keyword>
<evidence type="ECO:0000313" key="4">
    <source>
        <dbReference type="Proteomes" id="UP001275084"/>
    </source>
</evidence>
<keyword evidence="4" id="KW-1185">Reference proteome</keyword>
<accession>A0AAJ0HCC2</accession>
<dbReference type="InterPro" id="IPR056884">
    <property type="entry name" value="NPHP3-like_N"/>
</dbReference>
<feature type="domain" description="Nephrocystin 3-like N-terminal" evidence="2">
    <location>
        <begin position="14"/>
        <end position="72"/>
    </location>
</feature>
<gene>
    <name evidence="3" type="ORF">B0T25DRAFT_553180</name>
</gene>
<dbReference type="Pfam" id="PF24883">
    <property type="entry name" value="NPHP3_N"/>
    <property type="match status" value="1"/>
</dbReference>
<reference evidence="3" key="1">
    <citation type="journal article" date="2023" name="Mol. Phylogenet. Evol.">
        <title>Genome-scale phylogeny and comparative genomics of the fungal order Sordariales.</title>
        <authorList>
            <person name="Hensen N."/>
            <person name="Bonometti L."/>
            <person name="Westerberg I."/>
            <person name="Brannstrom I.O."/>
            <person name="Guillou S."/>
            <person name="Cros-Aarteil S."/>
            <person name="Calhoun S."/>
            <person name="Haridas S."/>
            <person name="Kuo A."/>
            <person name="Mondo S."/>
            <person name="Pangilinan J."/>
            <person name="Riley R."/>
            <person name="LaButti K."/>
            <person name="Andreopoulos B."/>
            <person name="Lipzen A."/>
            <person name="Chen C."/>
            <person name="Yan M."/>
            <person name="Daum C."/>
            <person name="Ng V."/>
            <person name="Clum A."/>
            <person name="Steindorff A."/>
            <person name="Ohm R.A."/>
            <person name="Martin F."/>
            <person name="Silar P."/>
            <person name="Natvig D.O."/>
            <person name="Lalanne C."/>
            <person name="Gautier V."/>
            <person name="Ament-Velasquez S.L."/>
            <person name="Kruys A."/>
            <person name="Hutchinson M.I."/>
            <person name="Powell A.J."/>
            <person name="Barry K."/>
            <person name="Miller A.N."/>
            <person name="Grigoriev I.V."/>
            <person name="Debuchy R."/>
            <person name="Gladieux P."/>
            <person name="Hiltunen Thoren M."/>
            <person name="Johannesson H."/>
        </authorList>
    </citation>
    <scope>NUCLEOTIDE SEQUENCE</scope>
    <source>
        <strain evidence="3">CBS 955.72</strain>
    </source>
</reference>
<organism evidence="3 4">
    <name type="scientific">Lasiosphaeria hispida</name>
    <dbReference type="NCBI Taxonomy" id="260671"/>
    <lineage>
        <taxon>Eukaryota</taxon>
        <taxon>Fungi</taxon>
        <taxon>Dikarya</taxon>
        <taxon>Ascomycota</taxon>
        <taxon>Pezizomycotina</taxon>
        <taxon>Sordariomycetes</taxon>
        <taxon>Sordariomycetidae</taxon>
        <taxon>Sordariales</taxon>
        <taxon>Lasiosphaeriaceae</taxon>
        <taxon>Lasiosphaeria</taxon>
    </lineage>
</organism>
<proteinExistence type="predicted"/>
<comment type="caution">
    <text evidence="3">The sequence shown here is derived from an EMBL/GenBank/DDBJ whole genome shotgun (WGS) entry which is preliminary data.</text>
</comment>
<name>A0AAJ0HCC2_9PEZI</name>
<dbReference type="AlphaFoldDB" id="A0AAJ0HCC2"/>
<dbReference type="Proteomes" id="UP001275084">
    <property type="component" value="Unassembled WGS sequence"/>
</dbReference>
<evidence type="ECO:0000259" key="2">
    <source>
        <dbReference type="Pfam" id="PF24883"/>
    </source>
</evidence>
<dbReference type="EMBL" id="JAUIQD010000006">
    <property type="protein sequence ID" value="KAK3346916.1"/>
    <property type="molecule type" value="Genomic_DNA"/>
</dbReference>
<evidence type="ECO:0000256" key="1">
    <source>
        <dbReference type="ARBA" id="ARBA00022737"/>
    </source>
</evidence>
<evidence type="ECO:0000313" key="3">
    <source>
        <dbReference type="EMBL" id="KAK3346916.1"/>
    </source>
</evidence>
<sequence>MGKGIFDVTNSNTNAFDALSNVFRQMIQHSRSETVYLAIDALDECEGLPDLLSLVRETAVQENHLTWILTSRSRVDIDEKSRA</sequence>
<reference evidence="3" key="2">
    <citation type="submission" date="2023-06" db="EMBL/GenBank/DDBJ databases">
        <authorList>
            <consortium name="Lawrence Berkeley National Laboratory"/>
            <person name="Haridas S."/>
            <person name="Hensen N."/>
            <person name="Bonometti L."/>
            <person name="Westerberg I."/>
            <person name="Brannstrom I.O."/>
            <person name="Guillou S."/>
            <person name="Cros-Aarteil S."/>
            <person name="Calhoun S."/>
            <person name="Kuo A."/>
            <person name="Mondo S."/>
            <person name="Pangilinan J."/>
            <person name="Riley R."/>
            <person name="Labutti K."/>
            <person name="Andreopoulos B."/>
            <person name="Lipzen A."/>
            <person name="Chen C."/>
            <person name="Yanf M."/>
            <person name="Daum C."/>
            <person name="Ng V."/>
            <person name="Clum A."/>
            <person name="Steindorff A."/>
            <person name="Ohm R."/>
            <person name="Martin F."/>
            <person name="Silar P."/>
            <person name="Natvig D."/>
            <person name="Lalanne C."/>
            <person name="Gautier V."/>
            <person name="Ament-Velasquez S.L."/>
            <person name="Kruys A."/>
            <person name="Hutchinson M.I."/>
            <person name="Powell A.J."/>
            <person name="Barry K."/>
            <person name="Miller A.N."/>
            <person name="Grigoriev I.V."/>
            <person name="Debuchy R."/>
            <person name="Gladieux P."/>
            <person name="Thoren M.H."/>
            <person name="Johannesson H."/>
        </authorList>
    </citation>
    <scope>NUCLEOTIDE SEQUENCE</scope>
    <source>
        <strain evidence="3">CBS 955.72</strain>
    </source>
</reference>